<sequence>MDKMLYLAMSGAKQNMLGVSMHANNLANSKTIGFKADLEQARSMQAFGEGLPSRVFSMTESPGQNMSGGALITTGRELDIALQGQGWFAVQDNTGNEAYTREGNLSITPEGLLTTARGNPIMGEGGPILLPVPVEKVHIGTDGSVVVRPQGAPTNFVEVVDRIKVVEMNNDNKLDKGTDGLFRPSELNAFGQCGFCELSPNVKIINGALEASNVNPVSEMISMISLQKQFEIQSKLMKEAKQMDTKSDMLMRVF</sequence>
<keyword evidence="10" id="KW-1185">Reference proteome</keyword>
<dbReference type="GO" id="GO:0071978">
    <property type="term" value="P:bacterial-type flagellum-dependent swarming motility"/>
    <property type="evidence" value="ECO:0007669"/>
    <property type="project" value="TreeGrafter"/>
</dbReference>
<evidence type="ECO:0000256" key="5">
    <source>
        <dbReference type="ARBA" id="ARBA00040228"/>
    </source>
</evidence>
<evidence type="ECO:0000256" key="2">
    <source>
        <dbReference type="ARBA" id="ARBA00009677"/>
    </source>
</evidence>
<dbReference type="Proteomes" id="UP000244441">
    <property type="component" value="Chromosome"/>
</dbReference>
<dbReference type="NCBIfam" id="NF009280">
    <property type="entry name" value="PRK12640.1"/>
    <property type="match status" value="1"/>
</dbReference>
<dbReference type="NCBIfam" id="TIGR03506">
    <property type="entry name" value="FlgEFG_subfam"/>
    <property type="match status" value="1"/>
</dbReference>
<accession>A0A2S0VUU2</accession>
<dbReference type="PANTHER" id="PTHR30435:SF18">
    <property type="entry name" value="FLAGELLAR BASAL-BODY ROD PROTEIN FLGF"/>
    <property type="match status" value="1"/>
</dbReference>
<dbReference type="SUPFAM" id="SSF117143">
    <property type="entry name" value="Flagellar hook protein flgE"/>
    <property type="match status" value="1"/>
</dbReference>
<dbReference type="EMBL" id="CP026604">
    <property type="protein sequence ID" value="AWB67953.1"/>
    <property type="molecule type" value="Genomic_DNA"/>
</dbReference>
<evidence type="ECO:0000256" key="4">
    <source>
        <dbReference type="ARBA" id="ARBA00038560"/>
    </source>
</evidence>
<dbReference type="AlphaFoldDB" id="A0A2S0VUU2"/>
<keyword evidence="3 6" id="KW-0975">Bacterial flagellum</keyword>
<protein>
    <recommendedName>
        <fullName evidence="5 6">Flagellar basal-body rod protein FlgF</fullName>
    </recommendedName>
</protein>
<dbReference type="InterPro" id="IPR010930">
    <property type="entry name" value="Flg_bb/hook_C_dom"/>
</dbReference>
<evidence type="ECO:0000313" key="10">
    <source>
        <dbReference type="Proteomes" id="UP000244441"/>
    </source>
</evidence>
<keyword evidence="9" id="KW-0969">Cilium</keyword>
<comment type="similarity">
    <text evidence="2 6">Belongs to the flagella basal body rod proteins family.</text>
</comment>
<evidence type="ECO:0000313" key="9">
    <source>
        <dbReference type="EMBL" id="AWB67953.1"/>
    </source>
</evidence>
<name>A0A2S0VUU2_9ALTE</name>
<reference evidence="9 10" key="1">
    <citation type="submission" date="2018-01" db="EMBL/GenBank/DDBJ databases">
        <title>Genome sequence of a Cantenovulum-like bacteria.</title>
        <authorList>
            <person name="Tan W.R."/>
            <person name="Lau N.-S."/>
            <person name="Go F."/>
            <person name="Amirul A.-A.A."/>
        </authorList>
    </citation>
    <scope>NUCLEOTIDE SEQUENCE [LARGE SCALE GENOMIC DNA]</scope>
    <source>
        <strain evidence="9 10">CCB-QB4</strain>
    </source>
</reference>
<dbReference type="RefSeq" id="WP_108604018.1">
    <property type="nucleotide sequence ID" value="NZ_CP026604.1"/>
</dbReference>
<dbReference type="InterPro" id="IPR020013">
    <property type="entry name" value="Flagellar_FlgE/F/G"/>
</dbReference>
<comment type="subunit">
    <text evidence="4 6">The basal body constitutes a major portion of the flagellar organelle and consists of five rings (E,L,P,S, and M) mounted on a central rod. The rod consists of about 26 subunits of FlgG in the distal portion, and FlgB, FlgC and FlgF are thought to build up the proximal portion of the rod with about 6 subunits each.</text>
</comment>
<dbReference type="OrthoDB" id="9804559at2"/>
<dbReference type="KEGG" id="cate:C2869_16670"/>
<proteinExistence type="inferred from homology"/>
<evidence type="ECO:0000256" key="6">
    <source>
        <dbReference type="RuleBase" id="RU362116"/>
    </source>
</evidence>
<dbReference type="InterPro" id="IPR037925">
    <property type="entry name" value="FlgE/F/G-like"/>
</dbReference>
<evidence type="ECO:0000259" key="7">
    <source>
        <dbReference type="Pfam" id="PF06429"/>
    </source>
</evidence>
<dbReference type="Pfam" id="PF06429">
    <property type="entry name" value="Flg_bbr_C"/>
    <property type="match status" value="1"/>
</dbReference>
<keyword evidence="9" id="KW-0282">Flagellum</keyword>
<comment type="subcellular location">
    <subcellularLocation>
        <location evidence="1 6">Bacterial flagellum basal body</location>
    </subcellularLocation>
</comment>
<evidence type="ECO:0000256" key="1">
    <source>
        <dbReference type="ARBA" id="ARBA00004117"/>
    </source>
</evidence>
<dbReference type="GO" id="GO:0030694">
    <property type="term" value="C:bacterial-type flagellum basal body, rod"/>
    <property type="evidence" value="ECO:0007669"/>
    <property type="project" value="UniProtKB-UniRule"/>
</dbReference>
<feature type="domain" description="Flagellar basal-body/hook protein C-terminal" evidence="7">
    <location>
        <begin position="206"/>
        <end position="245"/>
    </location>
</feature>
<evidence type="ECO:0000256" key="3">
    <source>
        <dbReference type="ARBA" id="ARBA00023143"/>
    </source>
</evidence>
<feature type="domain" description="Flagellar hook protein FlgE/F/G-like D1" evidence="8">
    <location>
        <begin position="81"/>
        <end position="147"/>
    </location>
</feature>
<gene>
    <name evidence="9" type="ORF">C2869_16670</name>
</gene>
<dbReference type="PANTHER" id="PTHR30435">
    <property type="entry name" value="FLAGELLAR PROTEIN"/>
    <property type="match status" value="1"/>
</dbReference>
<dbReference type="InterPro" id="IPR053967">
    <property type="entry name" value="LlgE_F_G-like_D1"/>
</dbReference>
<keyword evidence="9" id="KW-0966">Cell projection</keyword>
<evidence type="ECO:0000259" key="8">
    <source>
        <dbReference type="Pfam" id="PF22692"/>
    </source>
</evidence>
<organism evidence="9 10">
    <name type="scientific">Saccharobesus litoralis</name>
    <dbReference type="NCBI Taxonomy" id="2172099"/>
    <lineage>
        <taxon>Bacteria</taxon>
        <taxon>Pseudomonadati</taxon>
        <taxon>Pseudomonadota</taxon>
        <taxon>Gammaproteobacteria</taxon>
        <taxon>Alteromonadales</taxon>
        <taxon>Alteromonadaceae</taxon>
        <taxon>Saccharobesus</taxon>
    </lineage>
</organism>
<dbReference type="Pfam" id="PF22692">
    <property type="entry name" value="LlgE_F_G_D1"/>
    <property type="match status" value="1"/>
</dbReference>